<comment type="caution">
    <text evidence="3">The sequence shown here is derived from an EMBL/GenBank/DDBJ whole genome shotgun (WGS) entry which is preliminary data.</text>
</comment>
<name>A0A9P1GRH1_9DINO</name>
<protein>
    <submittedName>
        <fullName evidence="5">Pentacotripeptide-repeat region of PRORP domain-containing protein</fullName>
    </submittedName>
</protein>
<dbReference type="InterPro" id="IPR011990">
    <property type="entry name" value="TPR-like_helical_dom_sf"/>
</dbReference>
<dbReference type="PANTHER" id="PTHR47942:SF63">
    <property type="entry name" value="PENTATRICOPEPTIDE REPEAT-CONTAINING PROTEIN"/>
    <property type="match status" value="1"/>
</dbReference>
<keyword evidence="1" id="KW-0677">Repeat</keyword>
<keyword evidence="2" id="KW-1133">Transmembrane helix</keyword>
<dbReference type="EMBL" id="CAMXCT030006767">
    <property type="protein sequence ID" value="CAL4807021.1"/>
    <property type="molecule type" value="Genomic_DNA"/>
</dbReference>
<evidence type="ECO:0000313" key="6">
    <source>
        <dbReference type="Proteomes" id="UP001152797"/>
    </source>
</evidence>
<gene>
    <name evidence="3" type="ORF">C1SCF055_LOCUS44194</name>
</gene>
<proteinExistence type="predicted"/>
<accession>A0A9P1GRH1</accession>
<reference evidence="3" key="1">
    <citation type="submission" date="2022-10" db="EMBL/GenBank/DDBJ databases">
        <authorList>
            <person name="Chen Y."/>
            <person name="Dougan E. K."/>
            <person name="Chan C."/>
            <person name="Rhodes N."/>
            <person name="Thang M."/>
        </authorList>
    </citation>
    <scope>NUCLEOTIDE SEQUENCE</scope>
</reference>
<evidence type="ECO:0000256" key="2">
    <source>
        <dbReference type="SAM" id="Phobius"/>
    </source>
</evidence>
<dbReference type="EMBL" id="CAMXCT010006767">
    <property type="protein sequence ID" value="CAI4019709.1"/>
    <property type="molecule type" value="Genomic_DNA"/>
</dbReference>
<evidence type="ECO:0000313" key="4">
    <source>
        <dbReference type="EMBL" id="CAL1173084.1"/>
    </source>
</evidence>
<keyword evidence="6" id="KW-1185">Reference proteome</keyword>
<evidence type="ECO:0000313" key="5">
    <source>
        <dbReference type="EMBL" id="CAL4807021.1"/>
    </source>
</evidence>
<keyword evidence="2" id="KW-0812">Transmembrane</keyword>
<dbReference type="Proteomes" id="UP001152797">
    <property type="component" value="Unassembled WGS sequence"/>
</dbReference>
<dbReference type="InterPro" id="IPR051222">
    <property type="entry name" value="PPR/CCM1_RNA-binding"/>
</dbReference>
<organism evidence="3">
    <name type="scientific">Cladocopium goreaui</name>
    <dbReference type="NCBI Taxonomy" id="2562237"/>
    <lineage>
        <taxon>Eukaryota</taxon>
        <taxon>Sar</taxon>
        <taxon>Alveolata</taxon>
        <taxon>Dinophyceae</taxon>
        <taxon>Suessiales</taxon>
        <taxon>Symbiodiniaceae</taxon>
        <taxon>Cladocopium</taxon>
    </lineage>
</organism>
<keyword evidence="2" id="KW-0472">Membrane</keyword>
<dbReference type="EMBL" id="CAMXCT020006767">
    <property type="protein sequence ID" value="CAL1173084.1"/>
    <property type="molecule type" value="Genomic_DNA"/>
</dbReference>
<evidence type="ECO:0000256" key="1">
    <source>
        <dbReference type="ARBA" id="ARBA00022737"/>
    </source>
</evidence>
<dbReference type="Gene3D" id="1.25.40.10">
    <property type="entry name" value="Tetratricopeptide repeat domain"/>
    <property type="match status" value="1"/>
</dbReference>
<evidence type="ECO:0000313" key="3">
    <source>
        <dbReference type="EMBL" id="CAI4019709.1"/>
    </source>
</evidence>
<feature type="transmembrane region" description="Helical" evidence="2">
    <location>
        <begin position="392"/>
        <end position="412"/>
    </location>
</feature>
<dbReference type="PANTHER" id="PTHR47942">
    <property type="entry name" value="TETRATRICOPEPTIDE REPEAT (TPR)-LIKE SUPERFAMILY PROTEIN-RELATED"/>
    <property type="match status" value="1"/>
</dbReference>
<reference evidence="4" key="2">
    <citation type="submission" date="2024-04" db="EMBL/GenBank/DDBJ databases">
        <authorList>
            <person name="Chen Y."/>
            <person name="Shah S."/>
            <person name="Dougan E. K."/>
            <person name="Thang M."/>
            <person name="Chan C."/>
        </authorList>
    </citation>
    <scope>NUCLEOTIDE SEQUENCE [LARGE SCALE GENOMIC DNA]</scope>
</reference>
<dbReference type="AlphaFoldDB" id="A0A9P1GRH1"/>
<sequence>MAAELRLLRLRGVQVNAFHYTRCLGNSWEEAPALLIDLALRAVQTDIYCFNGAANLSGKASRWLQALCLLCTARRENHQWDEYSVGILSHALQDHRWQAAVHVVSKGEGLHFFAERHVSSSFALNAMATVSKWQCLLSCDAPSTLEANLALRMGSDRSDRSDLWQLSMAKFWQMRGLRLLPDLCSFNTLLSCSPWCRGLGPLARLQDLALRRDHVTFNTASTAAAQAQCWRTGLQLLRGVLQHATAGPSALAGALRAWSWASQLFREVEQLALEIDAPFATATSTLVTGAGRWPLSLHLVAVGSQEDQDPLQRNAQLTALASARRWPSALRLVQKAWVQRWQTDDYGCSQVVDAISQCKQWPSALDTIMKAGAPPYALNSFMTSIFSAWRCVLFLAAAGLITCISAVLSTLVKGCGTWRPGLHFWHQNSQGSNSACNAVISLLQDDQQWQRAAWCLELMGAKHLEADELSKSSAMNHRTWCCALQLLPTSVDQVTLATLVTALPWSAGLRALYDWAPRLRAVPDETCYNACASSLLRSGRWRDLLQLCHGEETQHSIVTLNAAAAACADRHDRLAKILIQMNAAAMRSLSIFDT</sequence>